<evidence type="ECO:0000313" key="2">
    <source>
        <dbReference type="Proteomes" id="UP000241936"/>
    </source>
</evidence>
<protein>
    <submittedName>
        <fullName evidence="1">DUF2491 domain-containing protein</fullName>
    </submittedName>
</protein>
<dbReference type="Proteomes" id="UP000241936">
    <property type="component" value="Chromosome"/>
</dbReference>
<organism evidence="1 2">
    <name type="scientific">Pseudomonas rhizophila</name>
    <dbReference type="NCBI Taxonomy" id="2045200"/>
    <lineage>
        <taxon>Bacteria</taxon>
        <taxon>Pseudomonadati</taxon>
        <taxon>Pseudomonadota</taxon>
        <taxon>Gammaproteobacteria</taxon>
        <taxon>Pseudomonadales</taxon>
        <taxon>Pseudomonadaceae</taxon>
        <taxon>Pseudomonas</taxon>
    </lineage>
</organism>
<dbReference type="EMBL" id="CP024081">
    <property type="protein sequence ID" value="AVU75024.1"/>
    <property type="molecule type" value="Genomic_DNA"/>
</dbReference>
<evidence type="ECO:0000313" key="1">
    <source>
        <dbReference type="EMBL" id="AVU75024.1"/>
    </source>
</evidence>
<dbReference type="RefSeq" id="WP_047229448.1">
    <property type="nucleotide sequence ID" value="NZ_CAXAOX010000018.1"/>
</dbReference>
<name>A0ABN5JRD9_9PSED</name>
<dbReference type="Pfam" id="PF10679">
    <property type="entry name" value="DUF2491"/>
    <property type="match status" value="1"/>
</dbReference>
<reference evidence="1 2" key="1">
    <citation type="journal article" date="2018" name="Front. Microbiol.">
        <title>Pseudomonas rhizophila S211, a New Plant Growth-Promoting Rhizobacterium with Potential in Pesticide-Bioremediation.</title>
        <authorList>
            <person name="Hassen W."/>
            <person name="Neifar M."/>
            <person name="Cherif H."/>
            <person name="Najjari A."/>
            <person name="Chouchane H."/>
            <person name="Driouich R.C."/>
            <person name="Salah A."/>
            <person name="Naili F."/>
            <person name="Mosbah A."/>
            <person name="Souissi Y."/>
            <person name="Raddadi N."/>
            <person name="Ouzari H.I."/>
            <person name="Fava F."/>
            <person name="Cherif A."/>
        </authorList>
    </citation>
    <scope>NUCLEOTIDE SEQUENCE [LARGE SCALE GENOMIC DNA]</scope>
    <source>
        <strain evidence="1 2">S211</strain>
    </source>
</reference>
<accession>A0ABN5JRD9</accession>
<keyword evidence="2" id="KW-1185">Reference proteome</keyword>
<gene>
    <name evidence="1" type="ORF">CRX69_07345</name>
</gene>
<dbReference type="InterPro" id="IPR019621">
    <property type="entry name" value="DUF2491"/>
</dbReference>
<sequence length="224" mass="24886">MGWFKRLMGMEAPNSGKDSKWVANPIPASVGPLGLASGKELRFDSTLKLLLDGNTGVVIPDAQQIWSTGIVDLGQSNWLTRCYMNDEDYWLQVHTSGDVAGQVESVILFNYLSYVTLNSEAELRRLAGPESLIGLPTYNHDGVEYSREWGTEEGQTELVALSERVSNPDESYSVEHRSMLYARETGLTDRREFLLFSVEEDAEGTISLSTSLGISLYTTDLNTF</sequence>
<proteinExistence type="predicted"/>